<dbReference type="Proteomes" id="UP000593566">
    <property type="component" value="Unassembled WGS sequence"/>
</dbReference>
<evidence type="ECO:0000313" key="10">
    <source>
        <dbReference type="EMBL" id="KAF6229905.1"/>
    </source>
</evidence>
<feature type="compositionally biased region" description="Polar residues" evidence="8">
    <location>
        <begin position="811"/>
        <end position="829"/>
    </location>
</feature>
<feature type="region of interest" description="Disordered" evidence="8">
    <location>
        <begin position="871"/>
        <end position="902"/>
    </location>
</feature>
<dbReference type="GeneID" id="59332651"/>
<accession>A0A8H6KZF9</accession>
<evidence type="ECO:0000259" key="9">
    <source>
        <dbReference type="PROSITE" id="PS50048"/>
    </source>
</evidence>
<evidence type="ECO:0000313" key="11">
    <source>
        <dbReference type="Proteomes" id="UP000593566"/>
    </source>
</evidence>
<evidence type="ECO:0000256" key="2">
    <source>
        <dbReference type="ARBA" id="ARBA00022723"/>
    </source>
</evidence>
<dbReference type="GO" id="GO:0005634">
    <property type="term" value="C:nucleus"/>
    <property type="evidence" value="ECO:0007669"/>
    <property type="project" value="UniProtKB-SubCell"/>
</dbReference>
<proteinExistence type="predicted"/>
<sequence length="902" mass="101246">MSAGTETRPLLPQQYGNGMQQNYSFAPPNMGVGADKKNFVFVDEHNRHKRLKVMRACEGCRRRKIKCDAVTTNQWPCASCVRLRANCMPPTISHDRTHGGGSQLQGLERVLDFDQSDGSGEDDYNFEAGTSQLFDLQNASAHTQGPYSAGLGPFSTPPFSEKAYSQHELGYDEVQPMPLQASDSLYNAQDVYYPPHNASLPTDGVSIWNNEHINATDLSNLMGELGIANDGVASYISNQKKALADTPAYEDVEIRLPETKPFGTVRIPQALMPSKERCLELFELFFQQVHPYVPVLSKPYFYEQWRHKPESISPLILEAIFACAGSVSSDDDAEGAQWLALAAKHEDCFMDTPRLSTLQAMLLLLKGREAAPKRGYYFRSWMTVKKLVTFALELKLDKHYSEHQVPGGTCTSDLTECFIKTRLWQIIFACEMMIGGPQGRRDMQVQPSTVDLTVLKPTPGLDNSDYRTSRQFTFLVSMIQTVRRMHDIKEACTTNDWMSDPNFVALETKLAQWVDGLPRDLQIDWPKDDSPPWLPSHFVGNMHTYYHLTVIMLRRPQLSVPGAFADGSWKRQMLISYASAKAMCRLQQGIFKQFGLPGLMCMQRGINFVIYAVLTCALIHLVAITSPDPELNTDARDYFARHMRILEQCMEAWPMPEMQMQVNQLREAFSADVNRPFELKRGFPFESPSPSAGGLQPSPPLDTNIQHPMLTRHESLGHQTQMPYHTAPITPPISSAGLSFEDSKDGLLMSGSMQMMASSQQQSMPMHTTPMSIGQEWNPTPIIAQWNNAFGPAADSTVQSNISIPQQSPQMYTPSSSSQPSHTFYQQPASYPVHSSMPSLSRHQTAPQLPVYTAPAPSFVTSSMWRDTVASTYDPAGNKRRWDLEENGTFQMDNPIQKKRSK</sequence>
<keyword evidence="3" id="KW-0862">Zinc</keyword>
<comment type="caution">
    <text evidence="10">The sequence shown here is derived from an EMBL/GenBank/DDBJ whole genome shotgun (WGS) entry which is preliminary data.</text>
</comment>
<dbReference type="CDD" id="cd00067">
    <property type="entry name" value="GAL4"/>
    <property type="match status" value="1"/>
</dbReference>
<evidence type="ECO:0000256" key="7">
    <source>
        <dbReference type="ARBA" id="ARBA00023242"/>
    </source>
</evidence>
<dbReference type="PROSITE" id="PS50048">
    <property type="entry name" value="ZN2_CY6_FUNGAL_2"/>
    <property type="match status" value="1"/>
</dbReference>
<dbReference type="InterPro" id="IPR036864">
    <property type="entry name" value="Zn2-C6_fun-type_DNA-bd_sf"/>
</dbReference>
<evidence type="ECO:0000256" key="8">
    <source>
        <dbReference type="SAM" id="MobiDB-lite"/>
    </source>
</evidence>
<keyword evidence="4" id="KW-0805">Transcription regulation</keyword>
<dbReference type="InterPro" id="IPR051615">
    <property type="entry name" value="Transcr_Regulatory_Elem"/>
</dbReference>
<dbReference type="GO" id="GO:0006351">
    <property type="term" value="P:DNA-templated transcription"/>
    <property type="evidence" value="ECO:0007669"/>
    <property type="project" value="InterPro"/>
</dbReference>
<keyword evidence="6" id="KW-0804">Transcription</keyword>
<dbReference type="SUPFAM" id="SSF57701">
    <property type="entry name" value="Zn2/Cys6 DNA-binding domain"/>
    <property type="match status" value="1"/>
</dbReference>
<evidence type="ECO:0000256" key="3">
    <source>
        <dbReference type="ARBA" id="ARBA00022833"/>
    </source>
</evidence>
<dbReference type="SMART" id="SM00066">
    <property type="entry name" value="GAL4"/>
    <property type="match status" value="1"/>
</dbReference>
<feature type="region of interest" description="Disordered" evidence="8">
    <location>
        <begin position="680"/>
        <end position="705"/>
    </location>
</feature>
<comment type="subcellular location">
    <subcellularLocation>
        <location evidence="1">Nucleus</location>
    </subcellularLocation>
</comment>
<keyword evidence="7" id="KW-0539">Nucleus</keyword>
<evidence type="ECO:0000256" key="6">
    <source>
        <dbReference type="ARBA" id="ARBA00023163"/>
    </source>
</evidence>
<dbReference type="InterPro" id="IPR001138">
    <property type="entry name" value="Zn2Cys6_DnaBD"/>
</dbReference>
<feature type="domain" description="Zn(2)-C6 fungal-type" evidence="9">
    <location>
        <begin position="56"/>
        <end position="87"/>
    </location>
</feature>
<reference evidence="10 11" key="1">
    <citation type="journal article" date="2020" name="Genomics">
        <title>Complete, high-quality genomes from long-read metagenomic sequencing of two wolf lichen thalli reveals enigmatic genome architecture.</title>
        <authorList>
            <person name="McKenzie S.K."/>
            <person name="Walston R.F."/>
            <person name="Allen J.L."/>
        </authorList>
    </citation>
    <scope>NUCLEOTIDE SEQUENCE [LARGE SCALE GENOMIC DNA]</scope>
    <source>
        <strain evidence="10">WasteWater1</strain>
    </source>
</reference>
<feature type="compositionally biased region" description="Polar residues" evidence="8">
    <location>
        <begin position="14"/>
        <end position="24"/>
    </location>
</feature>
<feature type="region of interest" description="Disordered" evidence="8">
    <location>
        <begin position="805"/>
        <end position="842"/>
    </location>
</feature>
<organism evidence="10 11">
    <name type="scientific">Letharia lupina</name>
    <dbReference type="NCBI Taxonomy" id="560253"/>
    <lineage>
        <taxon>Eukaryota</taxon>
        <taxon>Fungi</taxon>
        <taxon>Dikarya</taxon>
        <taxon>Ascomycota</taxon>
        <taxon>Pezizomycotina</taxon>
        <taxon>Lecanoromycetes</taxon>
        <taxon>OSLEUM clade</taxon>
        <taxon>Lecanoromycetidae</taxon>
        <taxon>Lecanorales</taxon>
        <taxon>Lecanorineae</taxon>
        <taxon>Parmeliaceae</taxon>
        <taxon>Letharia</taxon>
    </lineage>
</organism>
<name>A0A8H6KZF9_9LECA</name>
<dbReference type="RefSeq" id="XP_037157162.1">
    <property type="nucleotide sequence ID" value="XM_037295161.1"/>
</dbReference>
<dbReference type="Pfam" id="PF00172">
    <property type="entry name" value="Zn_clus"/>
    <property type="match status" value="1"/>
</dbReference>
<gene>
    <name evidence="10" type="ORF">HO133_004242</name>
</gene>
<evidence type="ECO:0000256" key="1">
    <source>
        <dbReference type="ARBA" id="ARBA00004123"/>
    </source>
</evidence>
<protein>
    <recommendedName>
        <fullName evidence="9">Zn(2)-C6 fungal-type domain-containing protein</fullName>
    </recommendedName>
</protein>
<dbReference type="GO" id="GO:0008270">
    <property type="term" value="F:zinc ion binding"/>
    <property type="evidence" value="ECO:0007669"/>
    <property type="project" value="InterPro"/>
</dbReference>
<dbReference type="Pfam" id="PF04082">
    <property type="entry name" value="Fungal_trans"/>
    <property type="match status" value="1"/>
</dbReference>
<dbReference type="GO" id="GO:0003677">
    <property type="term" value="F:DNA binding"/>
    <property type="evidence" value="ECO:0007669"/>
    <property type="project" value="UniProtKB-KW"/>
</dbReference>
<dbReference type="CDD" id="cd12148">
    <property type="entry name" value="fungal_TF_MHR"/>
    <property type="match status" value="1"/>
</dbReference>
<keyword evidence="11" id="KW-1185">Reference proteome</keyword>
<feature type="region of interest" description="Disordered" evidence="8">
    <location>
        <begin position="1"/>
        <end position="27"/>
    </location>
</feature>
<dbReference type="AlphaFoldDB" id="A0A8H6KZF9"/>
<dbReference type="InterPro" id="IPR007219">
    <property type="entry name" value="XnlR_reg_dom"/>
</dbReference>
<dbReference type="EMBL" id="JACCJB010000002">
    <property type="protein sequence ID" value="KAF6229905.1"/>
    <property type="molecule type" value="Genomic_DNA"/>
</dbReference>
<keyword evidence="5" id="KW-0238">DNA-binding</keyword>
<dbReference type="GO" id="GO:0000981">
    <property type="term" value="F:DNA-binding transcription factor activity, RNA polymerase II-specific"/>
    <property type="evidence" value="ECO:0007669"/>
    <property type="project" value="InterPro"/>
</dbReference>
<dbReference type="Gene3D" id="4.10.240.10">
    <property type="entry name" value="Zn(2)-C6 fungal-type DNA-binding domain"/>
    <property type="match status" value="1"/>
</dbReference>
<evidence type="ECO:0000256" key="5">
    <source>
        <dbReference type="ARBA" id="ARBA00023125"/>
    </source>
</evidence>
<keyword evidence="2" id="KW-0479">Metal-binding</keyword>
<dbReference type="PANTHER" id="PTHR31313:SF79">
    <property type="entry name" value="C6 FINGER DOMAIN-CONTAINING PROTEIN"/>
    <property type="match status" value="1"/>
</dbReference>
<dbReference type="PROSITE" id="PS00463">
    <property type="entry name" value="ZN2_CY6_FUNGAL_1"/>
    <property type="match status" value="1"/>
</dbReference>
<evidence type="ECO:0000256" key="4">
    <source>
        <dbReference type="ARBA" id="ARBA00023015"/>
    </source>
</evidence>
<dbReference type="PANTHER" id="PTHR31313">
    <property type="entry name" value="TY1 ENHANCER ACTIVATOR"/>
    <property type="match status" value="1"/>
</dbReference>